<proteinExistence type="predicted"/>
<name>A0ACC3DLQ0_9PEZI</name>
<accession>A0ACC3DLQ0</accession>
<comment type="caution">
    <text evidence="1">The sequence shown here is derived from an EMBL/GenBank/DDBJ whole genome shotgun (WGS) entry which is preliminary data.</text>
</comment>
<dbReference type="Proteomes" id="UP001186974">
    <property type="component" value="Unassembled WGS sequence"/>
</dbReference>
<keyword evidence="2" id="KW-1185">Reference proteome</keyword>
<organism evidence="1 2">
    <name type="scientific">Coniosporium uncinatum</name>
    <dbReference type="NCBI Taxonomy" id="93489"/>
    <lineage>
        <taxon>Eukaryota</taxon>
        <taxon>Fungi</taxon>
        <taxon>Dikarya</taxon>
        <taxon>Ascomycota</taxon>
        <taxon>Pezizomycotina</taxon>
        <taxon>Dothideomycetes</taxon>
        <taxon>Dothideomycetes incertae sedis</taxon>
        <taxon>Coniosporium</taxon>
    </lineage>
</organism>
<feature type="non-terminal residue" evidence="1">
    <location>
        <position position="427"/>
    </location>
</feature>
<sequence length="427" mass="48631">MLASLFRSRGRQRSDSSPPPSPHHRSPANQGRVQLKLPDGNGGQDEEDTGHYEDDYHEDLDEDDGEDEENDPLLPIFSAEILDRIPVYNLTHAIRLLIVRRCETTLSWDQLRSPQVSQFLVKPVQQDILSSHFNRASLYALIANCLQFQREGQTNPANVGVSKTRAMMCELLAMRLLKEFSTRELIDALSYDFDPLMGLANVKSGTMTPGAMMSRMHARTSTIEVAIRAQSKKFLAHPLVVQQLEAIWAGNIVFHSAADSMHRRPPRQQPGGKRRNYGAINIHPPSRERSPVKEAQLEPLLRRSVTLYDPTDASLFKLSRLRVPRYRQIFSTISFAIMLGLFLAVLMERSLDITALEVVFWFWSAGYMLDELVGFSEQGFGLYIMSVWNAFDIGILIMFIIYYVLRLYGVLMPDVRKRHVANMAYDT</sequence>
<evidence type="ECO:0000313" key="2">
    <source>
        <dbReference type="Proteomes" id="UP001186974"/>
    </source>
</evidence>
<evidence type="ECO:0000313" key="1">
    <source>
        <dbReference type="EMBL" id="KAK3077620.1"/>
    </source>
</evidence>
<gene>
    <name evidence="1" type="ORF">LTS18_009751</name>
</gene>
<dbReference type="EMBL" id="JAWDJW010002665">
    <property type="protein sequence ID" value="KAK3077620.1"/>
    <property type="molecule type" value="Genomic_DNA"/>
</dbReference>
<reference evidence="1" key="1">
    <citation type="submission" date="2024-09" db="EMBL/GenBank/DDBJ databases">
        <title>Black Yeasts Isolated from many extreme environments.</title>
        <authorList>
            <person name="Coleine C."/>
            <person name="Stajich J.E."/>
            <person name="Selbmann L."/>
        </authorList>
    </citation>
    <scope>NUCLEOTIDE SEQUENCE</scope>
    <source>
        <strain evidence="1">CCFEE 5737</strain>
    </source>
</reference>
<protein>
    <submittedName>
        <fullName evidence="1">Uncharacterized protein</fullName>
    </submittedName>
</protein>